<evidence type="ECO:0000256" key="3">
    <source>
        <dbReference type="ARBA" id="ARBA00022958"/>
    </source>
</evidence>
<sequence length="284" mass="31244">MVSLPVIENVLSELKILNSEIGHLGLSAGLVGDILSQVANSCLDNQKNSKRKAAIFGPYLLGLIIPHGSPLIISTVGKLDLIVTELFVSIFIAISTLQADMSKMFVACASGFTRFNIIIGIVTFLVKVISSFVGSLYCNLPVQGGSDDREAISYAKRLAMDSRVLRLYVSSRMEENEQNWERMLDSEALRDFKMNCFGEGKVKYIEGVSESGTDTAIRVRKMVNKFDIMIVERRKGLEKSSPQTCGLGEWNDFPELGILGDLIVTLDINIRASVLAIQQTPPHI</sequence>
<evidence type="ECO:0000313" key="7">
    <source>
        <dbReference type="Proteomes" id="UP000321393"/>
    </source>
</evidence>
<keyword evidence="5" id="KW-1133">Transmembrane helix</keyword>
<dbReference type="GO" id="GO:0012505">
    <property type="term" value="C:endomembrane system"/>
    <property type="evidence" value="ECO:0007669"/>
    <property type="project" value="TreeGrafter"/>
</dbReference>
<evidence type="ECO:0000256" key="1">
    <source>
        <dbReference type="ARBA" id="ARBA00022448"/>
    </source>
</evidence>
<evidence type="ECO:0000256" key="4">
    <source>
        <dbReference type="ARBA" id="ARBA00023065"/>
    </source>
</evidence>
<feature type="transmembrane region" description="Helical" evidence="5">
    <location>
        <begin position="53"/>
        <end position="73"/>
    </location>
</feature>
<evidence type="ECO:0000256" key="5">
    <source>
        <dbReference type="SAM" id="Phobius"/>
    </source>
</evidence>
<dbReference type="Proteomes" id="UP000321393">
    <property type="component" value="Unassembled WGS sequence"/>
</dbReference>
<dbReference type="GO" id="GO:0098662">
    <property type="term" value="P:inorganic cation transmembrane transport"/>
    <property type="evidence" value="ECO:0007669"/>
    <property type="project" value="TreeGrafter"/>
</dbReference>
<dbReference type="AlphaFoldDB" id="A0A5A7U3J3"/>
<evidence type="ECO:0000256" key="2">
    <source>
        <dbReference type="ARBA" id="ARBA00022538"/>
    </source>
</evidence>
<dbReference type="EMBL" id="SSTE01011829">
    <property type="protein sequence ID" value="KAA0050463.1"/>
    <property type="molecule type" value="Genomic_DNA"/>
</dbReference>
<dbReference type="GO" id="GO:0006813">
    <property type="term" value="P:potassium ion transport"/>
    <property type="evidence" value="ECO:0007669"/>
    <property type="project" value="UniProtKB-KW"/>
</dbReference>
<accession>A0A5A7U3J3</accession>
<feature type="transmembrane region" description="Helical" evidence="5">
    <location>
        <begin position="79"/>
        <end position="97"/>
    </location>
</feature>
<keyword evidence="4" id="KW-0406">Ion transport</keyword>
<dbReference type="PANTHER" id="PTHR32468:SF17">
    <property type="entry name" value="CATION_H(+) ANTIPORTER 4"/>
    <property type="match status" value="1"/>
</dbReference>
<keyword evidence="2" id="KW-0633">Potassium transport</keyword>
<keyword evidence="5" id="KW-0812">Transmembrane</keyword>
<keyword evidence="5" id="KW-0472">Membrane</keyword>
<evidence type="ECO:0000313" key="6">
    <source>
        <dbReference type="EMBL" id="KAA0050463.1"/>
    </source>
</evidence>
<dbReference type="GO" id="GO:0006885">
    <property type="term" value="P:regulation of pH"/>
    <property type="evidence" value="ECO:0007669"/>
    <property type="project" value="TreeGrafter"/>
</dbReference>
<gene>
    <name evidence="6" type="ORF">E6C27_scaffold175G00760</name>
</gene>
<reference evidence="6 7" key="1">
    <citation type="submission" date="2019-08" db="EMBL/GenBank/DDBJ databases">
        <title>Draft genome sequences of two oriental melons (Cucumis melo L. var makuwa).</title>
        <authorList>
            <person name="Kwon S.-Y."/>
        </authorList>
    </citation>
    <scope>NUCLEOTIDE SEQUENCE [LARGE SCALE GENOMIC DNA]</scope>
    <source>
        <strain evidence="7">cv. SW 3</strain>
        <tissue evidence="6">Leaf</tissue>
    </source>
</reference>
<name>A0A5A7U3J3_CUCMM</name>
<proteinExistence type="predicted"/>
<dbReference type="PANTHER" id="PTHR32468">
    <property type="entry name" value="CATION/H + ANTIPORTER"/>
    <property type="match status" value="1"/>
</dbReference>
<comment type="caution">
    <text evidence="6">The sequence shown here is derived from an EMBL/GenBank/DDBJ whole genome shotgun (WGS) entry which is preliminary data.</text>
</comment>
<organism evidence="6 7">
    <name type="scientific">Cucumis melo var. makuwa</name>
    <name type="common">Oriental melon</name>
    <dbReference type="NCBI Taxonomy" id="1194695"/>
    <lineage>
        <taxon>Eukaryota</taxon>
        <taxon>Viridiplantae</taxon>
        <taxon>Streptophyta</taxon>
        <taxon>Embryophyta</taxon>
        <taxon>Tracheophyta</taxon>
        <taxon>Spermatophyta</taxon>
        <taxon>Magnoliopsida</taxon>
        <taxon>eudicotyledons</taxon>
        <taxon>Gunneridae</taxon>
        <taxon>Pentapetalae</taxon>
        <taxon>rosids</taxon>
        <taxon>fabids</taxon>
        <taxon>Cucurbitales</taxon>
        <taxon>Cucurbitaceae</taxon>
        <taxon>Benincaseae</taxon>
        <taxon>Cucumis</taxon>
    </lineage>
</organism>
<protein>
    <submittedName>
        <fullName evidence="6">Cation/H(+) antiporter 3-like</fullName>
    </submittedName>
</protein>
<dbReference type="STRING" id="1194695.A0A5A7U3J3"/>
<keyword evidence="3" id="KW-0630">Potassium</keyword>
<dbReference type="OrthoDB" id="1938353at2759"/>
<feature type="transmembrane region" description="Helical" evidence="5">
    <location>
        <begin position="117"/>
        <end position="137"/>
    </location>
</feature>
<dbReference type="InterPro" id="IPR050794">
    <property type="entry name" value="CPA2_transporter"/>
</dbReference>
<keyword evidence="1" id="KW-0813">Transport</keyword>